<dbReference type="CDD" id="cd00009">
    <property type="entry name" value="AAA"/>
    <property type="match status" value="1"/>
</dbReference>
<dbReference type="Gene3D" id="3.40.50.300">
    <property type="entry name" value="P-loop containing nucleotide triphosphate hydrolases"/>
    <property type="match status" value="1"/>
</dbReference>
<evidence type="ECO:0000313" key="6">
    <source>
        <dbReference type="Proteomes" id="UP000753256"/>
    </source>
</evidence>
<accession>A0A921LTT8</accession>
<dbReference type="NCBIfam" id="NF038214">
    <property type="entry name" value="IS21_help_AAA"/>
    <property type="match status" value="1"/>
</dbReference>
<keyword evidence="3" id="KW-0067">ATP-binding</keyword>
<protein>
    <submittedName>
        <fullName evidence="5">IS21-like element helper ATPase IstB</fullName>
    </submittedName>
</protein>
<dbReference type="InterPro" id="IPR027417">
    <property type="entry name" value="P-loop_NTPase"/>
</dbReference>
<dbReference type="InterPro" id="IPR047661">
    <property type="entry name" value="IstB"/>
</dbReference>
<sequence length="251" mass="28326">MAYLKQGDAMALRALMRSMYFSADTIDVFLASATAGQVAAVAEMIRREMRVRERRKRERLTRKARFPQIKSFDGYDFAQVALPEGYSVDDLKSLAFVDAAQDFVFHGQTGRGKTHLAIAVGLACVDAGLEVRFFTAAELVLSLTRANREHRLEQLMKDIARSRLLIIDELGYVPLDQEGARLLFQVMSDCYERRSLVITTNIEFSKWGVVFGDDKLASAIIDRIMHHGRLIEFNGTSKRMDHALMLGKKDG</sequence>
<organism evidence="5 6">
    <name type="scientific">Enorma phocaeensis</name>
    <dbReference type="NCBI Taxonomy" id="1871019"/>
    <lineage>
        <taxon>Bacteria</taxon>
        <taxon>Bacillati</taxon>
        <taxon>Actinomycetota</taxon>
        <taxon>Coriobacteriia</taxon>
        <taxon>Coriobacteriales</taxon>
        <taxon>Coriobacteriaceae</taxon>
        <taxon>Enorma</taxon>
    </lineage>
</organism>
<keyword evidence="2" id="KW-0547">Nucleotide-binding</keyword>
<dbReference type="SMART" id="SM00382">
    <property type="entry name" value="AAA"/>
    <property type="match status" value="1"/>
</dbReference>
<comment type="caution">
    <text evidence="5">The sequence shown here is derived from an EMBL/GenBank/DDBJ whole genome shotgun (WGS) entry which is preliminary data.</text>
</comment>
<dbReference type="PANTHER" id="PTHR30050">
    <property type="entry name" value="CHROMOSOMAL REPLICATION INITIATOR PROTEIN DNAA"/>
    <property type="match status" value="1"/>
</dbReference>
<feature type="domain" description="AAA+ ATPase" evidence="4">
    <location>
        <begin position="99"/>
        <end position="232"/>
    </location>
</feature>
<evidence type="ECO:0000256" key="2">
    <source>
        <dbReference type="ARBA" id="ARBA00022741"/>
    </source>
</evidence>
<dbReference type="GO" id="GO:0006260">
    <property type="term" value="P:DNA replication"/>
    <property type="evidence" value="ECO:0007669"/>
    <property type="project" value="TreeGrafter"/>
</dbReference>
<reference evidence="5" key="2">
    <citation type="submission" date="2021-09" db="EMBL/GenBank/DDBJ databases">
        <authorList>
            <person name="Gilroy R."/>
        </authorList>
    </citation>
    <scope>NUCLEOTIDE SEQUENCE</scope>
    <source>
        <strain evidence="5">ChiHjej13B12-9602</strain>
    </source>
</reference>
<evidence type="ECO:0000313" key="5">
    <source>
        <dbReference type="EMBL" id="HJG37172.1"/>
    </source>
</evidence>
<dbReference type="SUPFAM" id="SSF52540">
    <property type="entry name" value="P-loop containing nucleoside triphosphate hydrolases"/>
    <property type="match status" value="1"/>
</dbReference>
<dbReference type="PANTHER" id="PTHR30050:SF4">
    <property type="entry name" value="ATP-BINDING PROTEIN RV3427C IN INSERTION SEQUENCE-RELATED"/>
    <property type="match status" value="1"/>
</dbReference>
<proteinExistence type="inferred from homology"/>
<dbReference type="PIRSF" id="PIRSF003073">
    <property type="entry name" value="DNAC_TnpB_IstB"/>
    <property type="match status" value="1"/>
</dbReference>
<evidence type="ECO:0000256" key="3">
    <source>
        <dbReference type="ARBA" id="ARBA00022840"/>
    </source>
</evidence>
<evidence type="ECO:0000256" key="1">
    <source>
        <dbReference type="ARBA" id="ARBA00008059"/>
    </source>
</evidence>
<name>A0A921LTT8_9ACTN</name>
<evidence type="ECO:0000259" key="4">
    <source>
        <dbReference type="SMART" id="SM00382"/>
    </source>
</evidence>
<dbReference type="InterPro" id="IPR028350">
    <property type="entry name" value="DNAC/IstB-like"/>
</dbReference>
<dbReference type="EMBL" id="DYUZ01000018">
    <property type="protein sequence ID" value="HJG37172.1"/>
    <property type="molecule type" value="Genomic_DNA"/>
</dbReference>
<dbReference type="Pfam" id="PF01695">
    <property type="entry name" value="IstB_IS21"/>
    <property type="match status" value="1"/>
</dbReference>
<dbReference type="RefSeq" id="WP_273189774.1">
    <property type="nucleotide sequence ID" value="NZ_DYUZ01000018.1"/>
</dbReference>
<reference evidence="5" key="1">
    <citation type="journal article" date="2021" name="PeerJ">
        <title>Extensive microbial diversity within the chicken gut microbiome revealed by metagenomics and culture.</title>
        <authorList>
            <person name="Gilroy R."/>
            <person name="Ravi A."/>
            <person name="Getino M."/>
            <person name="Pursley I."/>
            <person name="Horton D.L."/>
            <person name="Alikhan N.F."/>
            <person name="Baker D."/>
            <person name="Gharbi K."/>
            <person name="Hall N."/>
            <person name="Watson M."/>
            <person name="Adriaenssens E.M."/>
            <person name="Foster-Nyarko E."/>
            <person name="Jarju S."/>
            <person name="Secka A."/>
            <person name="Antonio M."/>
            <person name="Oren A."/>
            <person name="Chaudhuri R.R."/>
            <person name="La Ragione R."/>
            <person name="Hildebrand F."/>
            <person name="Pallen M.J."/>
        </authorList>
    </citation>
    <scope>NUCLEOTIDE SEQUENCE</scope>
    <source>
        <strain evidence="5">ChiHjej13B12-9602</strain>
    </source>
</reference>
<dbReference type="InterPro" id="IPR003593">
    <property type="entry name" value="AAA+_ATPase"/>
</dbReference>
<comment type="similarity">
    <text evidence="1">Belongs to the IS21/IS1162 putative ATP-binding protein family.</text>
</comment>
<dbReference type="Proteomes" id="UP000753256">
    <property type="component" value="Unassembled WGS sequence"/>
</dbReference>
<dbReference type="AlphaFoldDB" id="A0A921LTT8"/>
<gene>
    <name evidence="5" type="primary">istB</name>
    <name evidence="5" type="ORF">K8V70_04840</name>
</gene>
<dbReference type="InterPro" id="IPR002611">
    <property type="entry name" value="IstB_ATP-bd"/>
</dbReference>
<dbReference type="GO" id="GO:0005524">
    <property type="term" value="F:ATP binding"/>
    <property type="evidence" value="ECO:0007669"/>
    <property type="project" value="UniProtKB-KW"/>
</dbReference>